<evidence type="ECO:0000256" key="2">
    <source>
        <dbReference type="ARBA" id="ARBA00022475"/>
    </source>
</evidence>
<gene>
    <name evidence="7" type="ORF">AU255_12945</name>
</gene>
<keyword evidence="8" id="KW-1185">Reference proteome</keyword>
<dbReference type="Proteomes" id="UP000191980">
    <property type="component" value="Unassembled WGS sequence"/>
</dbReference>
<comment type="subcellular location">
    <subcellularLocation>
        <location evidence="1">Cell membrane</location>
        <topology evidence="1">Multi-pass membrane protein</topology>
    </subcellularLocation>
</comment>
<name>A0A1V8M425_9GAMM</name>
<keyword evidence="4 6" id="KW-1133">Transmembrane helix</keyword>
<organism evidence="7 8">
    <name type="scientific">Methyloprofundus sedimenti</name>
    <dbReference type="NCBI Taxonomy" id="1420851"/>
    <lineage>
        <taxon>Bacteria</taxon>
        <taxon>Pseudomonadati</taxon>
        <taxon>Pseudomonadota</taxon>
        <taxon>Gammaproteobacteria</taxon>
        <taxon>Methylococcales</taxon>
        <taxon>Methylococcaceae</taxon>
        <taxon>Methyloprofundus</taxon>
    </lineage>
</organism>
<proteinExistence type="predicted"/>
<accession>A0A1V8M425</accession>
<dbReference type="InterPro" id="IPR020948">
    <property type="entry name" value="P_starv_induced_PsiE-like"/>
</dbReference>
<evidence type="ECO:0008006" key="9">
    <source>
        <dbReference type="Google" id="ProtNLM"/>
    </source>
</evidence>
<evidence type="ECO:0000256" key="1">
    <source>
        <dbReference type="ARBA" id="ARBA00004651"/>
    </source>
</evidence>
<protein>
    <recommendedName>
        <fullName evidence="9">Phosphate-starvation-inducible E-like protein</fullName>
    </recommendedName>
</protein>
<reference evidence="7 8" key="1">
    <citation type="submission" date="2015-12" db="EMBL/GenBank/DDBJ databases">
        <authorList>
            <person name="Shamseldin A."/>
            <person name="Moawad H."/>
            <person name="Abd El-Rahim W.M."/>
            <person name="Sadowsky M.J."/>
        </authorList>
    </citation>
    <scope>NUCLEOTIDE SEQUENCE [LARGE SCALE GENOMIC DNA]</scope>
    <source>
        <strain evidence="7 8">WF1</strain>
    </source>
</reference>
<feature type="transmembrane region" description="Helical" evidence="6">
    <location>
        <begin position="107"/>
        <end position="128"/>
    </location>
</feature>
<evidence type="ECO:0000313" key="7">
    <source>
        <dbReference type="EMBL" id="OQK16317.1"/>
    </source>
</evidence>
<keyword evidence="2" id="KW-1003">Cell membrane</keyword>
<evidence type="ECO:0000313" key="8">
    <source>
        <dbReference type="Proteomes" id="UP000191980"/>
    </source>
</evidence>
<feature type="transmembrane region" description="Helical" evidence="6">
    <location>
        <begin position="80"/>
        <end position="100"/>
    </location>
</feature>
<dbReference type="AlphaFoldDB" id="A0A1V8M425"/>
<comment type="caution">
    <text evidence="7">The sequence shown here is derived from an EMBL/GenBank/DDBJ whole genome shotgun (WGS) entry which is preliminary data.</text>
</comment>
<dbReference type="Pfam" id="PF06146">
    <property type="entry name" value="PsiE"/>
    <property type="match status" value="1"/>
</dbReference>
<keyword evidence="5 6" id="KW-0472">Membrane</keyword>
<feature type="transmembrane region" description="Helical" evidence="6">
    <location>
        <begin position="33"/>
        <end position="60"/>
    </location>
</feature>
<evidence type="ECO:0000256" key="6">
    <source>
        <dbReference type="SAM" id="Phobius"/>
    </source>
</evidence>
<evidence type="ECO:0000256" key="5">
    <source>
        <dbReference type="ARBA" id="ARBA00023136"/>
    </source>
</evidence>
<dbReference type="STRING" id="1420851.AU255_12945"/>
<evidence type="ECO:0000256" key="4">
    <source>
        <dbReference type="ARBA" id="ARBA00022989"/>
    </source>
</evidence>
<dbReference type="GO" id="GO:0005886">
    <property type="term" value="C:plasma membrane"/>
    <property type="evidence" value="ECO:0007669"/>
    <property type="project" value="UniProtKB-SubCell"/>
</dbReference>
<evidence type="ECO:0000256" key="3">
    <source>
        <dbReference type="ARBA" id="ARBA00022692"/>
    </source>
</evidence>
<keyword evidence="3 6" id="KW-0812">Transmembrane</keyword>
<dbReference type="EMBL" id="LPUF01000002">
    <property type="protein sequence ID" value="OQK16317.1"/>
    <property type="molecule type" value="Genomic_DNA"/>
</dbReference>
<feature type="transmembrane region" description="Helical" evidence="6">
    <location>
        <begin position="134"/>
        <end position="152"/>
    </location>
</feature>
<sequence length="162" mass="18572">MQHYRKKSRAKIEHVDLPIENVKPLIEFLHKSIIAMVNVLAILMVFVIFVGVWDVMYTIYEKMFIEPAFHIGIGDILQTFGAFMAVLIAIEIFVNITLYLRTDIIPVKLVVATALMAVCRKVIIFDFHDLSPQYIYASGVVVLALGITYWLVEHIHENHDNS</sequence>